<keyword evidence="5" id="KW-1185">Reference proteome</keyword>
<protein>
    <submittedName>
        <fullName evidence="4">Pentatricopeptide repeat-containing protein, putative</fullName>
    </submittedName>
</protein>
<dbReference type="OrthoDB" id="185373at2759"/>
<dbReference type="Gene3D" id="1.25.40.10">
    <property type="entry name" value="Tetratricopeptide repeat domain"/>
    <property type="match status" value="2"/>
</dbReference>
<dbReference type="STRING" id="3988.B9REF1"/>
<dbReference type="AlphaFoldDB" id="B9REF1"/>
<reference evidence="5" key="1">
    <citation type="journal article" date="2010" name="Nat. Biotechnol.">
        <title>Draft genome sequence of the oilseed species Ricinus communis.</title>
        <authorList>
            <person name="Chan A.P."/>
            <person name="Crabtree J."/>
            <person name="Zhao Q."/>
            <person name="Lorenzi H."/>
            <person name="Orvis J."/>
            <person name="Puiu D."/>
            <person name="Melake-Berhan A."/>
            <person name="Jones K.M."/>
            <person name="Redman J."/>
            <person name="Chen G."/>
            <person name="Cahoon E.B."/>
            <person name="Gedil M."/>
            <person name="Stanke M."/>
            <person name="Haas B.J."/>
            <person name="Wortman J.R."/>
            <person name="Fraser-Liggett C.M."/>
            <person name="Ravel J."/>
            <person name="Rabinowicz P.D."/>
        </authorList>
    </citation>
    <scope>NUCLEOTIDE SEQUENCE [LARGE SCALE GENOMIC DNA]</scope>
    <source>
        <strain evidence="5">cv. Hale</strain>
    </source>
</reference>
<dbReference type="InterPro" id="IPR002885">
    <property type="entry name" value="PPR_rpt"/>
</dbReference>
<keyword evidence="1" id="KW-0677">Repeat</keyword>
<dbReference type="PROSITE" id="PS51375">
    <property type="entry name" value="PPR"/>
    <property type="match status" value="2"/>
</dbReference>
<dbReference type="NCBIfam" id="TIGR00756">
    <property type="entry name" value="PPR"/>
    <property type="match status" value="2"/>
</dbReference>
<dbReference type="Pfam" id="PF13041">
    <property type="entry name" value="PPR_2"/>
    <property type="match status" value="1"/>
</dbReference>
<feature type="repeat" description="PPR" evidence="2">
    <location>
        <begin position="530"/>
        <end position="564"/>
    </location>
</feature>
<dbReference type="EMBL" id="EQ973775">
    <property type="protein sequence ID" value="EEF50759.1"/>
    <property type="molecule type" value="Genomic_DNA"/>
</dbReference>
<accession>B9REF1</accession>
<dbReference type="KEGG" id="rcu:8264726"/>
<dbReference type="PANTHER" id="PTHR47205">
    <property type="entry name" value="OS07G0599000 PROTEIN"/>
    <property type="match status" value="1"/>
</dbReference>
<dbReference type="Proteomes" id="UP000008311">
    <property type="component" value="Unassembled WGS sequence"/>
</dbReference>
<evidence type="ECO:0000256" key="3">
    <source>
        <dbReference type="SAM" id="MobiDB-lite"/>
    </source>
</evidence>
<feature type="repeat" description="PPR" evidence="2">
    <location>
        <begin position="495"/>
        <end position="529"/>
    </location>
</feature>
<sequence>MASQIAILTRTKALIKTLNHNPIKSISTFTFLSQEPELATYPTHSDPNPTTVTPLPPNPASGSPLYHENWRNPTLIQNPDALIPFGILHQPPTARFQSMSQTLDLNSLLNLFADWMTSQRWSDMKQLFEFWIRSLDQNGKPNKPDVNLFNHYLRANLMTNATAVDLLDLLAQMEDYAVLPNTASFNLVLKAMFQARETAAAEKLLQRMELTGNESQPDDESYDLVIGMLFSTNQIDAALKYIDKTLKNGHTLSMRVFTECVKSCVNKGRLDTLVSIIEKCKKVDQNKALSPTWNMCYYIAEVAMQEDNSKLAYYALEFMAKWIARGENARPAILLSVDEGLVVSALGTAGRTYSSTLLDASWAILRRSLRDKKAPSPESYLGRIYAYASLGNLQKAFTTLREYESAYDSSEKEAEEELFSPFTSLNPLVVACSKKGFETLDTVYFQLENLSRAERPYKSVAALNCIILGCANIWDIDRAYQTFEAIGSSFELTPNIHSYNALIYAFGRLKKTFEAARVFEHLVSLGIKPNATTYLLLVDAHLINRDVKTALSVIEEMMSAGFTPSKETLKKVRRRCVREMDYDSDDRVGSVAKNCKIRMGTENRRDMLFNLEYSTDYAV</sequence>
<evidence type="ECO:0000313" key="5">
    <source>
        <dbReference type="Proteomes" id="UP000008311"/>
    </source>
</evidence>
<name>B9REF1_RICCO</name>
<feature type="region of interest" description="Disordered" evidence="3">
    <location>
        <begin position="39"/>
        <end position="62"/>
    </location>
</feature>
<dbReference type="FunCoup" id="B9REF1">
    <property type="interactions" value="1709"/>
</dbReference>
<gene>
    <name evidence="4" type="ORF">RCOM_1620940</name>
</gene>
<evidence type="ECO:0000313" key="4">
    <source>
        <dbReference type="EMBL" id="EEF50759.1"/>
    </source>
</evidence>
<dbReference type="InterPro" id="IPR011990">
    <property type="entry name" value="TPR-like_helical_dom_sf"/>
</dbReference>
<evidence type="ECO:0000256" key="1">
    <source>
        <dbReference type="ARBA" id="ARBA00022737"/>
    </source>
</evidence>
<dbReference type="InterPro" id="IPR044605">
    <property type="entry name" value="At1g26460-like"/>
</dbReference>
<dbReference type="InParanoid" id="B9REF1"/>
<dbReference type="eggNOG" id="KOG4197">
    <property type="taxonomic scope" value="Eukaryota"/>
</dbReference>
<evidence type="ECO:0000256" key="2">
    <source>
        <dbReference type="PROSITE-ProRule" id="PRU00708"/>
    </source>
</evidence>
<organism evidence="4 5">
    <name type="scientific">Ricinus communis</name>
    <name type="common">Castor bean</name>
    <dbReference type="NCBI Taxonomy" id="3988"/>
    <lineage>
        <taxon>Eukaryota</taxon>
        <taxon>Viridiplantae</taxon>
        <taxon>Streptophyta</taxon>
        <taxon>Embryophyta</taxon>
        <taxon>Tracheophyta</taxon>
        <taxon>Spermatophyta</taxon>
        <taxon>Magnoliopsida</taxon>
        <taxon>eudicotyledons</taxon>
        <taxon>Gunneridae</taxon>
        <taxon>Pentapetalae</taxon>
        <taxon>rosids</taxon>
        <taxon>fabids</taxon>
        <taxon>Malpighiales</taxon>
        <taxon>Euphorbiaceae</taxon>
        <taxon>Acalyphoideae</taxon>
        <taxon>Acalypheae</taxon>
        <taxon>Ricinus</taxon>
    </lineage>
</organism>
<dbReference type="PANTHER" id="PTHR47205:SF1">
    <property type="entry name" value="OS07G0599000 PROTEIN"/>
    <property type="match status" value="1"/>
</dbReference>
<proteinExistence type="predicted"/>